<sequence>MFKLASSLVLLVTSIVTVQGLVTETLPAGAQCISYPAGISPIPCVSGTKCCWVFSRTDTAFCTPVGPSEECPTSYLTFGQACLDSNGDPLPARQTFDAALPDLNWDSPPMRPDFVMFKFTASFQLVAIGIAGVRGLVTETLPAGDRCLSYPSGYSPIPCATGTKCCLVFSRTDTGFCTPVGATGECPTSYLEFGDACLDSNGNPLPTQCESNLTCCVGTPALEFPSHEICTLKQYCI</sequence>
<dbReference type="OrthoDB" id="10588914at2759"/>
<feature type="chain" id="PRO_5019402947" description="WAP domain-containing protein" evidence="1">
    <location>
        <begin position="21"/>
        <end position="237"/>
    </location>
</feature>
<accession>A0A409YUU7</accession>
<dbReference type="InParanoid" id="A0A409YUU7"/>
<proteinExistence type="predicted"/>
<evidence type="ECO:0000256" key="1">
    <source>
        <dbReference type="SAM" id="SignalP"/>
    </source>
</evidence>
<feature type="signal peptide" evidence="1">
    <location>
        <begin position="1"/>
        <end position="20"/>
    </location>
</feature>
<name>A0A409YUU7_9AGAR</name>
<dbReference type="Proteomes" id="UP000284842">
    <property type="component" value="Unassembled WGS sequence"/>
</dbReference>
<dbReference type="EMBL" id="NHTK01000579">
    <property type="protein sequence ID" value="PPR06794.1"/>
    <property type="molecule type" value="Genomic_DNA"/>
</dbReference>
<gene>
    <name evidence="2" type="ORF">CVT24_011294</name>
</gene>
<evidence type="ECO:0000313" key="3">
    <source>
        <dbReference type="Proteomes" id="UP000284842"/>
    </source>
</evidence>
<reference evidence="2 3" key="1">
    <citation type="journal article" date="2018" name="Evol. Lett.">
        <title>Horizontal gene cluster transfer increased hallucinogenic mushroom diversity.</title>
        <authorList>
            <person name="Reynolds H.T."/>
            <person name="Vijayakumar V."/>
            <person name="Gluck-Thaler E."/>
            <person name="Korotkin H.B."/>
            <person name="Matheny P.B."/>
            <person name="Slot J.C."/>
        </authorList>
    </citation>
    <scope>NUCLEOTIDE SEQUENCE [LARGE SCALE GENOMIC DNA]</scope>
    <source>
        <strain evidence="2 3">2629</strain>
    </source>
</reference>
<keyword evidence="1" id="KW-0732">Signal</keyword>
<dbReference type="AlphaFoldDB" id="A0A409YUU7"/>
<comment type="caution">
    <text evidence="2">The sequence shown here is derived from an EMBL/GenBank/DDBJ whole genome shotgun (WGS) entry which is preliminary data.</text>
</comment>
<keyword evidence="3" id="KW-1185">Reference proteome</keyword>
<evidence type="ECO:0008006" key="4">
    <source>
        <dbReference type="Google" id="ProtNLM"/>
    </source>
</evidence>
<organism evidence="2 3">
    <name type="scientific">Panaeolus cyanescens</name>
    <dbReference type="NCBI Taxonomy" id="181874"/>
    <lineage>
        <taxon>Eukaryota</taxon>
        <taxon>Fungi</taxon>
        <taxon>Dikarya</taxon>
        <taxon>Basidiomycota</taxon>
        <taxon>Agaricomycotina</taxon>
        <taxon>Agaricomycetes</taxon>
        <taxon>Agaricomycetidae</taxon>
        <taxon>Agaricales</taxon>
        <taxon>Agaricineae</taxon>
        <taxon>Galeropsidaceae</taxon>
        <taxon>Panaeolus</taxon>
    </lineage>
</organism>
<evidence type="ECO:0000313" key="2">
    <source>
        <dbReference type="EMBL" id="PPR06794.1"/>
    </source>
</evidence>
<protein>
    <recommendedName>
        <fullName evidence="4">WAP domain-containing protein</fullName>
    </recommendedName>
</protein>